<dbReference type="Pfam" id="PF20067">
    <property type="entry name" value="SSL_N"/>
    <property type="match status" value="1"/>
</dbReference>
<evidence type="ECO:0000313" key="6">
    <source>
        <dbReference type="Proteomes" id="UP000647172"/>
    </source>
</evidence>
<dbReference type="PANTHER" id="PTHR10426:SF88">
    <property type="entry name" value="ADIPOCYTE PLASMA MEMBRANE-ASSOCIATED PROTEIN HEMOMUCIN-RELATED"/>
    <property type="match status" value="1"/>
</dbReference>
<name>A0A919MP86_9ACTN</name>
<organism evidence="5 6">
    <name type="scientific">Actinoplanes nipponensis</name>
    <dbReference type="NCBI Taxonomy" id="135950"/>
    <lineage>
        <taxon>Bacteria</taxon>
        <taxon>Bacillati</taxon>
        <taxon>Actinomycetota</taxon>
        <taxon>Actinomycetes</taxon>
        <taxon>Micromonosporales</taxon>
        <taxon>Micromonosporaceae</taxon>
        <taxon>Actinoplanes</taxon>
    </lineage>
</organism>
<reference evidence="5" key="1">
    <citation type="submission" date="2021-01" db="EMBL/GenBank/DDBJ databases">
        <title>Whole genome shotgun sequence of Actinoplanes nipponensis NBRC 14063.</title>
        <authorList>
            <person name="Komaki H."/>
            <person name="Tamura T."/>
        </authorList>
    </citation>
    <scope>NUCLEOTIDE SEQUENCE</scope>
    <source>
        <strain evidence="5">NBRC 14063</strain>
    </source>
</reference>
<feature type="domain" description="Strictosidine synthase conserved region" evidence="4">
    <location>
        <begin position="143"/>
        <end position="220"/>
    </location>
</feature>
<keyword evidence="2" id="KW-0597">Phosphoprotein</keyword>
<evidence type="ECO:0000259" key="4">
    <source>
        <dbReference type="Pfam" id="PF03088"/>
    </source>
</evidence>
<proteinExistence type="inferred from homology"/>
<evidence type="ECO:0000256" key="3">
    <source>
        <dbReference type="ARBA" id="ARBA00023180"/>
    </source>
</evidence>
<dbReference type="EMBL" id="BOMQ01000061">
    <property type="protein sequence ID" value="GIE51787.1"/>
    <property type="molecule type" value="Genomic_DNA"/>
</dbReference>
<dbReference type="InterPro" id="IPR018119">
    <property type="entry name" value="Strictosidine_synth_cons-reg"/>
</dbReference>
<evidence type="ECO:0000256" key="2">
    <source>
        <dbReference type="ARBA" id="ARBA00022553"/>
    </source>
</evidence>
<evidence type="ECO:0000256" key="1">
    <source>
        <dbReference type="ARBA" id="ARBA00009191"/>
    </source>
</evidence>
<dbReference type="SUPFAM" id="SSF63829">
    <property type="entry name" value="Calcium-dependent phosphotriesterase"/>
    <property type="match status" value="1"/>
</dbReference>
<dbReference type="Pfam" id="PF03088">
    <property type="entry name" value="Str_synth"/>
    <property type="match status" value="1"/>
</dbReference>
<comment type="similarity">
    <text evidence="1">Belongs to the strictosidine synthase family.</text>
</comment>
<dbReference type="RefSeq" id="WP_203772631.1">
    <property type="nucleotide sequence ID" value="NZ_BAAAYJ010000097.1"/>
</dbReference>
<dbReference type="PANTHER" id="PTHR10426">
    <property type="entry name" value="STRICTOSIDINE SYNTHASE-RELATED"/>
    <property type="match status" value="1"/>
</dbReference>
<evidence type="ECO:0000313" key="5">
    <source>
        <dbReference type="EMBL" id="GIE51787.1"/>
    </source>
</evidence>
<dbReference type="Gene3D" id="2.120.10.30">
    <property type="entry name" value="TolB, C-terminal domain"/>
    <property type="match status" value="1"/>
</dbReference>
<keyword evidence="6" id="KW-1185">Reference proteome</keyword>
<accession>A0A919MP86</accession>
<dbReference type="GO" id="GO:0016787">
    <property type="term" value="F:hydrolase activity"/>
    <property type="evidence" value="ECO:0007669"/>
    <property type="project" value="TreeGrafter"/>
</dbReference>
<dbReference type="Proteomes" id="UP000647172">
    <property type="component" value="Unassembled WGS sequence"/>
</dbReference>
<keyword evidence="3" id="KW-0325">Glycoprotein</keyword>
<dbReference type="AlphaFoldDB" id="A0A919MP86"/>
<dbReference type="InterPro" id="IPR011042">
    <property type="entry name" value="6-blade_b-propeller_TolB-like"/>
</dbReference>
<protein>
    <recommendedName>
        <fullName evidence="4">Strictosidine synthase conserved region domain-containing protein</fullName>
    </recommendedName>
</protein>
<gene>
    <name evidence="5" type="ORF">Ani05nite_53210</name>
</gene>
<comment type="caution">
    <text evidence="5">The sequence shown here is derived from an EMBL/GenBank/DDBJ whole genome shotgun (WGS) entry which is preliminary data.</text>
</comment>
<sequence length="340" mass="36572">MTVPRPPAPWLLRPVKLPATTPPPLTGAWSPADTRLDDAELLTVPTGHGPEDVAVDAHGRVHSGTHEGQIWRWPADARAGAVPDLLAETGGRPLGIEVDPRDDSLVVCDAYRGLLRVTGDGTVTDLAHRAGGRRILLCNNAAVARDGVVYFTDSSSRFPVSHWRRDLLEHRPNGRLLAYDPASGRTDVVAEGFHFPNGVALTPQEDALLLCETVEHRLVRVSLPDGAVRVLADLPAYPDNMAPVGDGTYWIALASPRVALAERLLPHPQLRRIAAVLPTRLQPQPAPYSMAALVDGEGAVLRVLHGPAGRYVMATGVRQHGDTLWLGSLTERAVARVSLS</sequence>